<name>A0A087VWY0_ECHMU</name>
<proteinExistence type="predicted"/>
<accession>A0A087VWY0</accession>
<gene>
    <name evidence="2" type="ORF">EmuJ_000032800</name>
</gene>
<protein>
    <submittedName>
        <fullName evidence="2">Hypothetical transcript</fullName>
    </submittedName>
</protein>
<reference evidence="2" key="1">
    <citation type="journal article" date="2013" name="Nature">
        <title>The genomes of four tapeworm species reveal adaptations to parasitism.</title>
        <authorList>
            <person name="Tsai I.J."/>
            <person name="Zarowiecki M."/>
            <person name="Holroyd N."/>
            <person name="Garciarrubio A."/>
            <person name="Sanchez-Flores A."/>
            <person name="Brooks K.L."/>
            <person name="Tracey A."/>
            <person name="Bobes R.J."/>
            <person name="Fragoso G."/>
            <person name="Sciutto E."/>
            <person name="Aslett M."/>
            <person name="Beasley H."/>
            <person name="Bennett H.M."/>
            <person name="Cai J."/>
            <person name="Camicia F."/>
            <person name="Clark R."/>
            <person name="Cucher M."/>
            <person name="De Silva N."/>
            <person name="Day T.A."/>
            <person name="Deplazes P."/>
            <person name="Estrada K."/>
            <person name="Fernandez C."/>
            <person name="Holland P.W."/>
            <person name="Hou J."/>
            <person name="Hu S."/>
            <person name="Huckvale T."/>
            <person name="Hung S.S."/>
            <person name="Kamenetzky L."/>
            <person name="Keane J.A."/>
            <person name="Kiss F."/>
            <person name="Koziol U."/>
            <person name="Lambert O."/>
            <person name="Liu K."/>
            <person name="Luo X."/>
            <person name="Luo Y."/>
            <person name="Macchiaroli N."/>
            <person name="Nichol S."/>
            <person name="Paps J."/>
            <person name="Parkinson J."/>
            <person name="Pouchkina-Stantcheva N."/>
            <person name="Riddiford N."/>
            <person name="Rosenzvit M."/>
            <person name="Salinas G."/>
            <person name="Wasmuth J.D."/>
            <person name="Zamanian M."/>
            <person name="Zheng Y."/>
            <person name="Cai X."/>
            <person name="Soberon X."/>
            <person name="Olson P.D."/>
            <person name="Laclette J.P."/>
            <person name="Brehm K."/>
            <person name="Berriman M."/>
            <person name="Garciarrubio A."/>
            <person name="Bobes R.J."/>
            <person name="Fragoso G."/>
            <person name="Sanchez-Flores A."/>
            <person name="Estrada K."/>
            <person name="Cevallos M.A."/>
            <person name="Morett E."/>
            <person name="Gonzalez V."/>
            <person name="Portillo T."/>
            <person name="Ochoa-Leyva A."/>
            <person name="Jose M.V."/>
            <person name="Sciutto E."/>
            <person name="Landa A."/>
            <person name="Jimenez L."/>
            <person name="Valdes V."/>
            <person name="Carrero J.C."/>
            <person name="Larralde C."/>
            <person name="Morales-Montor J."/>
            <person name="Limon-Lason J."/>
            <person name="Soberon X."/>
            <person name="Laclette J.P."/>
        </authorList>
    </citation>
    <scope>NUCLEOTIDE SEQUENCE [LARGE SCALE GENOMIC DNA]</scope>
</reference>
<organism evidence="2 3">
    <name type="scientific">Echinococcus multilocularis</name>
    <name type="common">Fox tapeworm</name>
    <dbReference type="NCBI Taxonomy" id="6211"/>
    <lineage>
        <taxon>Eukaryota</taxon>
        <taxon>Metazoa</taxon>
        <taxon>Spiralia</taxon>
        <taxon>Lophotrochozoa</taxon>
        <taxon>Platyhelminthes</taxon>
        <taxon>Cestoda</taxon>
        <taxon>Eucestoda</taxon>
        <taxon>Cyclophyllidea</taxon>
        <taxon>Taeniidae</taxon>
        <taxon>Echinococcus</taxon>
    </lineage>
</organism>
<feature type="chain" id="PRO_5006541660" evidence="1">
    <location>
        <begin position="24"/>
        <end position="451"/>
    </location>
</feature>
<keyword evidence="3" id="KW-1185">Reference proteome</keyword>
<dbReference type="Proteomes" id="UP000017246">
    <property type="component" value="Unassembled WGS sequence"/>
</dbReference>
<dbReference type="EMBL" id="LN902848">
    <property type="protein sequence ID" value="CDI96654.2"/>
    <property type="molecule type" value="Genomic_DNA"/>
</dbReference>
<dbReference type="AlphaFoldDB" id="A0A087VWY0"/>
<evidence type="ECO:0000313" key="2">
    <source>
        <dbReference type="EMBL" id="CDI96654.2"/>
    </source>
</evidence>
<keyword evidence="1" id="KW-0732">Signal</keyword>
<feature type="signal peptide" evidence="1">
    <location>
        <begin position="1"/>
        <end position="23"/>
    </location>
</feature>
<evidence type="ECO:0000256" key="1">
    <source>
        <dbReference type="SAM" id="SignalP"/>
    </source>
</evidence>
<sequence>MLVLTPYSHLAGWLAGWLAGQLASWLLHGEEEESESRRSTQLPPPSAPPLIAHACSHTLFPPCWLAGWLAGWLASWLLHGEEEESESRRSTQLPPPSAPPLIAHACSHTLFPPCWLAGWLAGQLASWLLHGEEEESESRRWEVNSTTPALRPATHCTCLFSHPIPTLLAGWLAGWLAGQLASWLLHGEEEESESRRGHANFLRIVPMLVYVPPGRYGLAAVVSYHITTTALSRFPRRLAPPTRLPSLPPVATSTACTSHLFTHHAPLPPTHAPMIVLLHSLTPLASSPLLVHFTSQLNYPRPPPRHSLHMLVLTPYSHLAGWLAGWLAGQLASWLLHGEEEESESRRGHANFLRIVPMLVYVPPGRYGLAAVVSYHITTTALSRFPRRLAPPTRLPSLPPVATSTACTSHLFTHHAPLPPTHAPMIVLLHSLTPLASSPLLVHFSSMHMFA</sequence>
<reference evidence="2" key="2">
    <citation type="submission" date="2015-11" db="EMBL/GenBank/DDBJ databases">
        <authorList>
            <person name="Zhang Y."/>
            <person name="Guo Z."/>
        </authorList>
    </citation>
    <scope>NUCLEOTIDE SEQUENCE</scope>
</reference>
<evidence type="ECO:0000313" key="3">
    <source>
        <dbReference type="Proteomes" id="UP000017246"/>
    </source>
</evidence>